<name>A0A644Y9E9_9ZZZZ</name>
<evidence type="ECO:0000256" key="7">
    <source>
        <dbReference type="ARBA" id="ARBA00022989"/>
    </source>
</evidence>
<evidence type="ECO:0000256" key="5">
    <source>
        <dbReference type="ARBA" id="ARBA00022692"/>
    </source>
</evidence>
<evidence type="ECO:0000256" key="3">
    <source>
        <dbReference type="ARBA" id="ARBA00022448"/>
    </source>
</evidence>
<keyword evidence="9 11" id="KW-0472">Membrane</keyword>
<comment type="subcellular location">
    <subcellularLocation>
        <location evidence="1">Membrane</location>
        <topology evidence="1">Multi-pass membrane protein</topology>
    </subcellularLocation>
</comment>
<evidence type="ECO:0000256" key="10">
    <source>
        <dbReference type="ARBA" id="ARBA00023310"/>
    </source>
</evidence>
<dbReference type="EMBL" id="VSSQ01004344">
    <property type="protein sequence ID" value="MPM24797.1"/>
    <property type="molecule type" value="Genomic_DNA"/>
</dbReference>
<keyword evidence="5 11" id="KW-0812">Transmembrane</keyword>
<dbReference type="GO" id="GO:0005886">
    <property type="term" value="C:plasma membrane"/>
    <property type="evidence" value="ECO:0007669"/>
    <property type="project" value="TreeGrafter"/>
</dbReference>
<dbReference type="GO" id="GO:0042777">
    <property type="term" value="P:proton motive force-driven plasma membrane ATP synthesis"/>
    <property type="evidence" value="ECO:0007669"/>
    <property type="project" value="TreeGrafter"/>
</dbReference>
<keyword evidence="10" id="KW-0066">ATP synthesis</keyword>
<dbReference type="InterPro" id="IPR000568">
    <property type="entry name" value="ATP_synth_F0_asu"/>
</dbReference>
<evidence type="ECO:0000313" key="12">
    <source>
        <dbReference type="EMBL" id="MPM24797.1"/>
    </source>
</evidence>
<reference evidence="12" key="1">
    <citation type="submission" date="2019-08" db="EMBL/GenBank/DDBJ databases">
        <authorList>
            <person name="Kucharzyk K."/>
            <person name="Murdoch R.W."/>
            <person name="Higgins S."/>
            <person name="Loffler F."/>
        </authorList>
    </citation>
    <scope>NUCLEOTIDE SEQUENCE</scope>
</reference>
<dbReference type="SUPFAM" id="SSF81336">
    <property type="entry name" value="F1F0 ATP synthase subunit A"/>
    <property type="match status" value="1"/>
</dbReference>
<dbReference type="Gene3D" id="1.20.120.220">
    <property type="entry name" value="ATP synthase, F0 complex, subunit A"/>
    <property type="match status" value="1"/>
</dbReference>
<comment type="similarity">
    <text evidence="2">Belongs to the ATPase A chain family.</text>
</comment>
<evidence type="ECO:0000256" key="6">
    <source>
        <dbReference type="ARBA" id="ARBA00022781"/>
    </source>
</evidence>
<evidence type="ECO:0000256" key="4">
    <source>
        <dbReference type="ARBA" id="ARBA00022547"/>
    </source>
</evidence>
<evidence type="ECO:0000256" key="9">
    <source>
        <dbReference type="ARBA" id="ARBA00023136"/>
    </source>
</evidence>
<evidence type="ECO:0000256" key="1">
    <source>
        <dbReference type="ARBA" id="ARBA00004141"/>
    </source>
</evidence>
<evidence type="ECO:0000256" key="2">
    <source>
        <dbReference type="ARBA" id="ARBA00006810"/>
    </source>
</evidence>
<accession>A0A644Y9E9</accession>
<keyword evidence="6" id="KW-0375">Hydrogen ion transport</keyword>
<dbReference type="PANTHER" id="PTHR42823">
    <property type="entry name" value="ATP SYNTHASE SUBUNIT A, CHLOROPLASTIC"/>
    <property type="match status" value="1"/>
</dbReference>
<protein>
    <submittedName>
        <fullName evidence="12">ATP synthase subunit a</fullName>
    </submittedName>
</protein>
<comment type="caution">
    <text evidence="12">The sequence shown here is derived from an EMBL/GenBank/DDBJ whole genome shotgun (WGS) entry which is preliminary data.</text>
</comment>
<gene>
    <name evidence="12" type="primary">atpB_15</name>
    <name evidence="12" type="ORF">SDC9_71282</name>
</gene>
<keyword evidence="4" id="KW-0138">CF(0)</keyword>
<keyword evidence="7 11" id="KW-1133">Transmembrane helix</keyword>
<dbReference type="InterPro" id="IPR045082">
    <property type="entry name" value="ATP_syn_F0_a_bact/chloroplast"/>
</dbReference>
<evidence type="ECO:0000256" key="11">
    <source>
        <dbReference type="SAM" id="Phobius"/>
    </source>
</evidence>
<proteinExistence type="inferred from homology"/>
<dbReference type="PRINTS" id="PR00123">
    <property type="entry name" value="ATPASEA"/>
</dbReference>
<keyword evidence="8" id="KW-0406">Ion transport</keyword>
<dbReference type="InterPro" id="IPR035908">
    <property type="entry name" value="F0_ATP_A_sf"/>
</dbReference>
<feature type="transmembrane region" description="Helical" evidence="11">
    <location>
        <begin position="69"/>
        <end position="89"/>
    </location>
</feature>
<dbReference type="CDD" id="cd00310">
    <property type="entry name" value="ATP-synt_Fo_a_6"/>
    <property type="match status" value="1"/>
</dbReference>
<dbReference type="Pfam" id="PF00119">
    <property type="entry name" value="ATP-synt_A"/>
    <property type="match status" value="1"/>
</dbReference>
<organism evidence="12">
    <name type="scientific">bioreactor metagenome</name>
    <dbReference type="NCBI Taxonomy" id="1076179"/>
    <lineage>
        <taxon>unclassified sequences</taxon>
        <taxon>metagenomes</taxon>
        <taxon>ecological metagenomes</taxon>
    </lineage>
</organism>
<keyword evidence="3" id="KW-0813">Transport</keyword>
<dbReference type="PANTHER" id="PTHR42823:SF3">
    <property type="entry name" value="ATP SYNTHASE SUBUNIT A, CHLOROPLASTIC"/>
    <property type="match status" value="1"/>
</dbReference>
<sequence length="116" mass="12844">MTFSYALVTFILINYYGVRKKGVKGRIKTILKPNPVVSPFKILSDIAVPVSLACRLFGNMFGGMIVIDLLYYALGAFAVGIPAVLGLYFNAFHPLIQFFIFINLSLTFIGEAVEED</sequence>
<dbReference type="AlphaFoldDB" id="A0A644Y9E9"/>
<evidence type="ECO:0000256" key="8">
    <source>
        <dbReference type="ARBA" id="ARBA00023065"/>
    </source>
</evidence>
<dbReference type="GO" id="GO:0046933">
    <property type="term" value="F:proton-transporting ATP synthase activity, rotational mechanism"/>
    <property type="evidence" value="ECO:0007669"/>
    <property type="project" value="TreeGrafter"/>
</dbReference>
<dbReference type="GO" id="GO:0045259">
    <property type="term" value="C:proton-transporting ATP synthase complex"/>
    <property type="evidence" value="ECO:0007669"/>
    <property type="project" value="UniProtKB-KW"/>
</dbReference>